<protein>
    <submittedName>
        <fullName evidence="17">TonB-dependent receptor</fullName>
    </submittedName>
</protein>
<dbReference type="Proteomes" id="UP000515955">
    <property type="component" value="Chromosome"/>
</dbReference>
<keyword evidence="8 12" id="KW-0798">TonB box</keyword>
<dbReference type="EMBL" id="CP060717">
    <property type="protein sequence ID" value="QNN66209.1"/>
    <property type="molecule type" value="Genomic_DNA"/>
</dbReference>
<dbReference type="PANTHER" id="PTHR32552:SF81">
    <property type="entry name" value="TONB-DEPENDENT OUTER MEMBRANE RECEPTOR"/>
    <property type="match status" value="1"/>
</dbReference>
<comment type="similarity">
    <text evidence="11 13">Belongs to the TonB-dependent receptor family.</text>
</comment>
<evidence type="ECO:0000256" key="8">
    <source>
        <dbReference type="ARBA" id="ARBA00023077"/>
    </source>
</evidence>
<keyword evidence="6" id="KW-0408">Iron</keyword>
<keyword evidence="9 11" id="KW-0472">Membrane</keyword>
<dbReference type="GO" id="GO:0006826">
    <property type="term" value="P:iron ion transport"/>
    <property type="evidence" value="ECO:0007669"/>
    <property type="project" value="UniProtKB-KW"/>
</dbReference>
<evidence type="ECO:0000259" key="15">
    <source>
        <dbReference type="Pfam" id="PF00593"/>
    </source>
</evidence>
<accession>A0A7G9SED4</accession>
<evidence type="ECO:0000256" key="10">
    <source>
        <dbReference type="ARBA" id="ARBA00023237"/>
    </source>
</evidence>
<keyword evidence="10 11" id="KW-0998">Cell outer membrane</keyword>
<evidence type="ECO:0000256" key="12">
    <source>
        <dbReference type="PROSITE-ProRule" id="PRU10143"/>
    </source>
</evidence>
<evidence type="ECO:0000256" key="11">
    <source>
        <dbReference type="PROSITE-ProRule" id="PRU01360"/>
    </source>
</evidence>
<evidence type="ECO:0000256" key="2">
    <source>
        <dbReference type="ARBA" id="ARBA00022448"/>
    </source>
</evidence>
<evidence type="ECO:0000256" key="14">
    <source>
        <dbReference type="SAM" id="MobiDB-lite"/>
    </source>
</evidence>
<feature type="compositionally biased region" description="Low complexity" evidence="14">
    <location>
        <begin position="10"/>
        <end position="25"/>
    </location>
</feature>
<evidence type="ECO:0000256" key="9">
    <source>
        <dbReference type="ARBA" id="ARBA00023136"/>
    </source>
</evidence>
<keyword evidence="7" id="KW-0406">Ion transport</keyword>
<keyword evidence="3 11" id="KW-1134">Transmembrane beta strand</keyword>
<evidence type="ECO:0000313" key="18">
    <source>
        <dbReference type="Proteomes" id="UP000515955"/>
    </source>
</evidence>
<keyword evidence="5 11" id="KW-0812">Transmembrane</keyword>
<evidence type="ECO:0000256" key="13">
    <source>
        <dbReference type="RuleBase" id="RU003357"/>
    </source>
</evidence>
<dbReference type="InterPro" id="IPR000531">
    <property type="entry name" value="Beta-barrel_TonB"/>
</dbReference>
<name>A0A7G9SED4_9SPHN</name>
<dbReference type="InterPro" id="IPR036942">
    <property type="entry name" value="Beta-barrel_TonB_sf"/>
</dbReference>
<keyword evidence="18" id="KW-1185">Reference proteome</keyword>
<evidence type="ECO:0000256" key="4">
    <source>
        <dbReference type="ARBA" id="ARBA00022496"/>
    </source>
</evidence>
<evidence type="ECO:0000256" key="6">
    <source>
        <dbReference type="ARBA" id="ARBA00023004"/>
    </source>
</evidence>
<dbReference type="PANTHER" id="PTHR32552">
    <property type="entry name" value="FERRICHROME IRON RECEPTOR-RELATED"/>
    <property type="match status" value="1"/>
</dbReference>
<keyword evidence="17" id="KW-0675">Receptor</keyword>
<dbReference type="InterPro" id="IPR039426">
    <property type="entry name" value="TonB-dep_rcpt-like"/>
</dbReference>
<dbReference type="Pfam" id="PF00593">
    <property type="entry name" value="TonB_dep_Rec_b-barrel"/>
    <property type="match status" value="1"/>
</dbReference>
<dbReference type="PROSITE" id="PS00430">
    <property type="entry name" value="TONB_DEPENDENT_REC_1"/>
    <property type="match status" value="1"/>
</dbReference>
<dbReference type="InterPro" id="IPR010916">
    <property type="entry name" value="TonB_box_CS"/>
</dbReference>
<feature type="short sequence motif" description="TonB box" evidence="12">
    <location>
        <begin position="31"/>
        <end position="37"/>
    </location>
</feature>
<evidence type="ECO:0000259" key="16">
    <source>
        <dbReference type="Pfam" id="PF07715"/>
    </source>
</evidence>
<feature type="domain" description="TonB-dependent receptor plug" evidence="16">
    <location>
        <begin position="43"/>
        <end position="160"/>
    </location>
</feature>
<evidence type="ECO:0000256" key="5">
    <source>
        <dbReference type="ARBA" id="ARBA00022692"/>
    </source>
</evidence>
<dbReference type="PROSITE" id="PS52016">
    <property type="entry name" value="TONB_DEPENDENT_REC_3"/>
    <property type="match status" value="1"/>
</dbReference>
<evidence type="ECO:0000256" key="1">
    <source>
        <dbReference type="ARBA" id="ARBA00004571"/>
    </source>
</evidence>
<feature type="region of interest" description="Disordered" evidence="14">
    <location>
        <begin position="1"/>
        <end position="30"/>
    </location>
</feature>
<proteinExistence type="inferred from homology"/>
<dbReference type="Gene3D" id="2.40.170.20">
    <property type="entry name" value="TonB-dependent receptor, beta-barrel domain"/>
    <property type="match status" value="1"/>
</dbReference>
<dbReference type="KEGG" id="srhi:H9L12_06470"/>
<dbReference type="GO" id="GO:0009279">
    <property type="term" value="C:cell outer membrane"/>
    <property type="evidence" value="ECO:0007669"/>
    <property type="project" value="UniProtKB-SubCell"/>
</dbReference>
<reference evidence="17 18" key="1">
    <citation type="submission" date="2020-08" db="EMBL/GenBank/DDBJ databases">
        <title>Genome sequence of Sphingomonas rhizophila KACC 19189T.</title>
        <authorList>
            <person name="Hyun D.-W."/>
            <person name="Bae J.-W."/>
        </authorList>
    </citation>
    <scope>NUCLEOTIDE SEQUENCE [LARGE SCALE GENOMIC DNA]</scope>
    <source>
        <strain evidence="17 18">KACC 19189</strain>
    </source>
</reference>
<dbReference type="AlphaFoldDB" id="A0A7G9SED4"/>
<evidence type="ECO:0000313" key="17">
    <source>
        <dbReference type="EMBL" id="QNN66209.1"/>
    </source>
</evidence>
<gene>
    <name evidence="17" type="ORF">H9L12_06470</name>
</gene>
<keyword evidence="2 11" id="KW-0813">Transport</keyword>
<organism evidence="17 18">
    <name type="scientific">Sphingomonas rhizophila</name>
    <dbReference type="NCBI Taxonomy" id="2071607"/>
    <lineage>
        <taxon>Bacteria</taxon>
        <taxon>Pseudomonadati</taxon>
        <taxon>Pseudomonadota</taxon>
        <taxon>Alphaproteobacteria</taxon>
        <taxon>Sphingomonadales</taxon>
        <taxon>Sphingomonadaceae</taxon>
        <taxon>Sphingomonas</taxon>
    </lineage>
</organism>
<dbReference type="InterPro" id="IPR012910">
    <property type="entry name" value="Plug_dom"/>
</dbReference>
<evidence type="ECO:0000256" key="7">
    <source>
        <dbReference type="ARBA" id="ARBA00023065"/>
    </source>
</evidence>
<feature type="domain" description="TonB-dependent receptor-like beta-barrel" evidence="15">
    <location>
        <begin position="315"/>
        <end position="755"/>
    </location>
</feature>
<sequence length="804" mass="87673">MSGSALAQDATSTTPVPSPTAPAAAQDDPNTVIVTATRREENLQDVPIAITAITTKTLDDLQVNQFEDYAKLVPSLSFRSGGSGGSASGPGTTNVYFRGVASGENGNHSASLPSVGTYLDEQPITTISGALDVHVFDIARIEALAGPQGTLYGASSQAGTVRIITNKPDTRSTYGEANLELNKVAHGGWGYSGEAFVNSPLSDSAAIRAVGWYRRDAGYIDNIAGTLTFPTSGITIDNDDLAEEDYNDVKTYGGRVALRAELNENWTVTPSLMGQKQIANGSFAEERGLGELETMQFNPERTDDRWLQAALTIEGKLGNFDVTYAGSLLRRRVDSEVDYADYGYFYDALYGYGSYFYDNDDNLVSPNQYIQAIDRYRKMSQELRFTSPSDKPIRLVGGLFYQRQKHNIRQDYIIDDIADPLVVAGTESDIWLTQQLRVDRDYAAFGELTYDVTPTLSVTAGGRFYKYDNSLVGFFGYSDGYSSGTGVAACFGPARVEGSPCTNVDKRTKDSGFIHRLNATWTPNADTLFYATWSRGFRPGGINRRGTLPPYQPDYITNYEAGTKLTLDGGRIRLNAAVYQLDWDDIQLSFLGANGLTEIRNAGNARIRGAEFDFYYRPMAGLTFNAGAAVNYGKLTKDFCKIANDAFDCTIDADLDGSGVAGDQDNEINETLAPAGTRLPMTARFKGSARARYEWNVSDMKAHVQLAASHEGSRTRDVRTFAQPIYGRMDAYTEVDASTGLKFGPWTTELYVKNLFDSRGVTSKALQCAEGTCGDPDGVTAIGGKVYSTVIRPRTIGLRFGRTF</sequence>
<evidence type="ECO:0000256" key="3">
    <source>
        <dbReference type="ARBA" id="ARBA00022452"/>
    </source>
</evidence>
<dbReference type="Pfam" id="PF07715">
    <property type="entry name" value="Plug"/>
    <property type="match status" value="1"/>
</dbReference>
<dbReference type="SUPFAM" id="SSF56935">
    <property type="entry name" value="Porins"/>
    <property type="match status" value="1"/>
</dbReference>
<comment type="subcellular location">
    <subcellularLocation>
        <location evidence="1 11">Cell outer membrane</location>
        <topology evidence="1 11">Multi-pass membrane protein</topology>
    </subcellularLocation>
</comment>
<keyword evidence="4" id="KW-0410">Iron transport</keyword>